<dbReference type="CDD" id="cd01647">
    <property type="entry name" value="RT_LTR"/>
    <property type="match status" value="1"/>
</dbReference>
<dbReference type="InterPro" id="IPR043128">
    <property type="entry name" value="Rev_trsase/Diguanyl_cyclase"/>
</dbReference>
<sequence>MATDKEVGAQHHLARNRNNWTTRPLQAPTVTATHATDRKEHFNDLLRNKPHSGDGAATTVPSTVPDWYSLPHLTDFAHNLHGKHIFSKLDLAHAYYHIPMRPQDIAKIAITTLFGLFEFLKMPFGLRNAAQSFQQFIDTVTRGIEGCFVYIDDILLASASVKEHFVLLKKVLQRLKAYGIQVNKDKCILAVPSLCFLGHTVDANGIRPLPDKVQAVKAYPASKT</sequence>
<feature type="domain" description="Reverse transcriptase" evidence="1">
    <location>
        <begin position="1"/>
        <end position="201"/>
    </location>
</feature>
<comment type="caution">
    <text evidence="2">The sequence shown here is derived from an EMBL/GenBank/DDBJ whole genome shotgun (WGS) entry which is preliminary data.</text>
</comment>
<dbReference type="InterPro" id="IPR000477">
    <property type="entry name" value="RT_dom"/>
</dbReference>
<evidence type="ECO:0000259" key="1">
    <source>
        <dbReference type="PROSITE" id="PS50878"/>
    </source>
</evidence>
<dbReference type="PROSITE" id="PS50878">
    <property type="entry name" value="RT_POL"/>
    <property type="match status" value="1"/>
</dbReference>
<name>A0A0V1C9M7_TRIBR</name>
<dbReference type="PANTHER" id="PTHR37984:SF5">
    <property type="entry name" value="PROTEIN NYNRIN-LIKE"/>
    <property type="match status" value="1"/>
</dbReference>
<evidence type="ECO:0000313" key="2">
    <source>
        <dbReference type="EMBL" id="KRY45927.1"/>
    </source>
</evidence>
<dbReference type="STRING" id="45882.A0A0V1C9M7"/>
<gene>
    <name evidence="2" type="primary">pol</name>
    <name evidence="2" type="ORF">T03_16122</name>
</gene>
<dbReference type="Gene3D" id="3.30.70.270">
    <property type="match status" value="1"/>
</dbReference>
<keyword evidence="3" id="KW-1185">Reference proteome</keyword>
<dbReference type="PANTHER" id="PTHR37984">
    <property type="entry name" value="PROTEIN CBG26694"/>
    <property type="match status" value="1"/>
</dbReference>
<dbReference type="InterPro" id="IPR050951">
    <property type="entry name" value="Retrovirus_Pol_polyprotein"/>
</dbReference>
<proteinExistence type="predicted"/>
<dbReference type="AlphaFoldDB" id="A0A0V1C9M7"/>
<protein>
    <submittedName>
        <fullName evidence="2">Retrovirus-related Pol polyprotein from transposon</fullName>
    </submittedName>
</protein>
<dbReference type="OMA" id="HNIAINP"/>
<dbReference type="EMBL" id="JYDI01000320">
    <property type="protein sequence ID" value="KRY45927.1"/>
    <property type="molecule type" value="Genomic_DNA"/>
</dbReference>
<dbReference type="InterPro" id="IPR043502">
    <property type="entry name" value="DNA/RNA_pol_sf"/>
</dbReference>
<organism evidence="2 3">
    <name type="scientific">Trichinella britovi</name>
    <name type="common">Parasitic roundworm</name>
    <dbReference type="NCBI Taxonomy" id="45882"/>
    <lineage>
        <taxon>Eukaryota</taxon>
        <taxon>Metazoa</taxon>
        <taxon>Ecdysozoa</taxon>
        <taxon>Nematoda</taxon>
        <taxon>Enoplea</taxon>
        <taxon>Dorylaimia</taxon>
        <taxon>Trichinellida</taxon>
        <taxon>Trichinellidae</taxon>
        <taxon>Trichinella</taxon>
    </lineage>
</organism>
<evidence type="ECO:0000313" key="3">
    <source>
        <dbReference type="Proteomes" id="UP000054653"/>
    </source>
</evidence>
<dbReference type="SUPFAM" id="SSF56672">
    <property type="entry name" value="DNA/RNA polymerases"/>
    <property type="match status" value="1"/>
</dbReference>
<reference evidence="2 3" key="1">
    <citation type="submission" date="2015-01" db="EMBL/GenBank/DDBJ databases">
        <title>Evolution of Trichinella species and genotypes.</title>
        <authorList>
            <person name="Korhonen P.K."/>
            <person name="Edoardo P."/>
            <person name="Giuseppe L.R."/>
            <person name="Gasser R.B."/>
        </authorList>
    </citation>
    <scope>NUCLEOTIDE SEQUENCE [LARGE SCALE GENOMIC DNA]</scope>
    <source>
        <strain evidence="2">ISS120</strain>
    </source>
</reference>
<dbReference type="Proteomes" id="UP000054653">
    <property type="component" value="Unassembled WGS sequence"/>
</dbReference>
<accession>A0A0V1C9M7</accession>
<dbReference type="Pfam" id="PF00078">
    <property type="entry name" value="RVT_1"/>
    <property type="match status" value="1"/>
</dbReference>